<evidence type="ECO:0000256" key="3">
    <source>
        <dbReference type="ARBA" id="ARBA00006576"/>
    </source>
</evidence>
<dbReference type="Proteomes" id="UP000319257">
    <property type="component" value="Unassembled WGS sequence"/>
</dbReference>
<evidence type="ECO:0000256" key="1">
    <source>
        <dbReference type="ARBA" id="ARBA00001947"/>
    </source>
</evidence>
<dbReference type="GO" id="GO:0042802">
    <property type="term" value="F:identical protein binding"/>
    <property type="evidence" value="ECO:0007669"/>
    <property type="project" value="UniProtKB-ARBA"/>
</dbReference>
<dbReference type="NCBIfam" id="TIGR01354">
    <property type="entry name" value="cyt_deam_tetra"/>
    <property type="match status" value="1"/>
</dbReference>
<comment type="similarity">
    <text evidence="3 13">Belongs to the cytidine and deoxycytidylate deaminase family.</text>
</comment>
<protein>
    <recommendedName>
        <fullName evidence="4 13">Cytidine deaminase</fullName>
        <ecNumber evidence="4 13">3.5.4.5</ecNumber>
    </recommendedName>
    <alternativeName>
        <fullName evidence="8 13">Cytidine aminohydrolase</fullName>
    </alternativeName>
</protein>
<reference evidence="15 16" key="1">
    <citation type="submission" date="2019-06" db="EMBL/GenBank/DDBJ databases">
        <title>Draft genome sequence of the filamentous fungus Phialemoniopsis curvata isolated from diesel fuel.</title>
        <authorList>
            <person name="Varaljay V.A."/>
            <person name="Lyon W.J."/>
            <person name="Crouch A.L."/>
            <person name="Drake C.E."/>
            <person name="Hollomon J.M."/>
            <person name="Nadeau L.J."/>
            <person name="Nunn H.S."/>
            <person name="Stevenson B.S."/>
            <person name="Bojanowski C.L."/>
            <person name="Crookes-Goodson W.J."/>
        </authorList>
    </citation>
    <scope>NUCLEOTIDE SEQUENCE [LARGE SCALE GENOMIC DNA]</scope>
    <source>
        <strain evidence="15 16">D216</strain>
    </source>
</reference>
<comment type="catalytic activity">
    <reaction evidence="13">
        <text>2'-deoxycytidine + H2O + H(+) = 2'-deoxyuridine + NH4(+)</text>
        <dbReference type="Rhea" id="RHEA:13433"/>
        <dbReference type="ChEBI" id="CHEBI:15377"/>
        <dbReference type="ChEBI" id="CHEBI:15378"/>
        <dbReference type="ChEBI" id="CHEBI:15698"/>
        <dbReference type="ChEBI" id="CHEBI:16450"/>
        <dbReference type="ChEBI" id="CHEBI:28938"/>
        <dbReference type="EC" id="3.5.4.5"/>
    </reaction>
</comment>
<evidence type="ECO:0000256" key="6">
    <source>
        <dbReference type="ARBA" id="ARBA00022801"/>
    </source>
</evidence>
<sequence length="150" mass="16166">MESSAVQTYSSTNAAQVEAACALHGLTQDEFRVLHRESVAAKELAYCPYSKFQVGAALLTRLGKYIAGANMENASYPVGTCAERVALARAHMDGHRDFKAIAVVTNSTLPASPCGMCRQFMREFCDLSFPVLMFDANGDFAVMKLGEVGA</sequence>
<name>A0A507BD60_9PEZI</name>
<dbReference type="InterPro" id="IPR016192">
    <property type="entry name" value="APOBEC/CMP_deaminase_Zn-bd"/>
</dbReference>
<dbReference type="CDD" id="cd01283">
    <property type="entry name" value="cytidine_deaminase"/>
    <property type="match status" value="1"/>
</dbReference>
<keyword evidence="5 12" id="KW-0479">Metal-binding</keyword>
<dbReference type="PROSITE" id="PS51747">
    <property type="entry name" value="CYT_DCMP_DEAMINASES_2"/>
    <property type="match status" value="1"/>
</dbReference>
<proteinExistence type="inferred from homology"/>
<comment type="cofactor">
    <cofactor evidence="1 12 13">
        <name>Zn(2+)</name>
        <dbReference type="ChEBI" id="CHEBI:29105"/>
    </cofactor>
</comment>
<evidence type="ECO:0000256" key="13">
    <source>
        <dbReference type="RuleBase" id="RU364006"/>
    </source>
</evidence>
<gene>
    <name evidence="15" type="ORF">E0L32_003555</name>
</gene>
<keyword evidence="6 13" id="KW-0378">Hydrolase</keyword>
<evidence type="ECO:0000256" key="5">
    <source>
        <dbReference type="ARBA" id="ARBA00022723"/>
    </source>
</evidence>
<organism evidence="15 16">
    <name type="scientific">Thyridium curvatum</name>
    <dbReference type="NCBI Taxonomy" id="1093900"/>
    <lineage>
        <taxon>Eukaryota</taxon>
        <taxon>Fungi</taxon>
        <taxon>Dikarya</taxon>
        <taxon>Ascomycota</taxon>
        <taxon>Pezizomycotina</taxon>
        <taxon>Sordariomycetes</taxon>
        <taxon>Sordariomycetidae</taxon>
        <taxon>Thyridiales</taxon>
        <taxon>Thyridiaceae</taxon>
        <taxon>Thyridium</taxon>
    </lineage>
</organism>
<dbReference type="RefSeq" id="XP_030998325.1">
    <property type="nucleotide sequence ID" value="XM_031137868.1"/>
</dbReference>
<feature type="binding site" evidence="12">
    <location>
        <position position="117"/>
    </location>
    <ligand>
        <name>Zn(2+)</name>
        <dbReference type="ChEBI" id="CHEBI:29105"/>
        <note>catalytic</note>
    </ligand>
</feature>
<dbReference type="NCBIfam" id="NF004064">
    <property type="entry name" value="PRK05578.1"/>
    <property type="match status" value="1"/>
</dbReference>
<dbReference type="SUPFAM" id="SSF53927">
    <property type="entry name" value="Cytidine deaminase-like"/>
    <property type="match status" value="1"/>
</dbReference>
<keyword evidence="7 12" id="KW-0862">Zinc</keyword>
<dbReference type="AlphaFoldDB" id="A0A507BD60"/>
<feature type="binding site" evidence="12">
    <location>
        <position position="81"/>
    </location>
    <ligand>
        <name>Zn(2+)</name>
        <dbReference type="ChEBI" id="CHEBI:29105"/>
        <note>catalytic</note>
    </ligand>
</feature>
<dbReference type="Pfam" id="PF00383">
    <property type="entry name" value="dCMP_cyt_deam_1"/>
    <property type="match status" value="1"/>
</dbReference>
<evidence type="ECO:0000256" key="10">
    <source>
        <dbReference type="PIRSR" id="PIRSR606262-1"/>
    </source>
</evidence>
<dbReference type="OrthoDB" id="414540at2759"/>
<dbReference type="PANTHER" id="PTHR11644:SF2">
    <property type="entry name" value="CYTIDINE DEAMINASE"/>
    <property type="match status" value="1"/>
</dbReference>
<dbReference type="GO" id="GO:0055086">
    <property type="term" value="P:nucleobase-containing small molecule metabolic process"/>
    <property type="evidence" value="ECO:0007669"/>
    <property type="project" value="UniProtKB-ARBA"/>
</dbReference>
<evidence type="ECO:0000256" key="7">
    <source>
        <dbReference type="ARBA" id="ARBA00022833"/>
    </source>
</evidence>
<dbReference type="STRING" id="1093900.A0A507BD60"/>
<accession>A0A507BD60</accession>
<evidence type="ECO:0000256" key="12">
    <source>
        <dbReference type="PIRSR" id="PIRSR606262-3"/>
    </source>
</evidence>
<dbReference type="InterPro" id="IPR016193">
    <property type="entry name" value="Cytidine_deaminase-like"/>
</dbReference>
<comment type="caution">
    <text evidence="15">The sequence shown here is derived from an EMBL/GenBank/DDBJ whole genome shotgun (WGS) entry which is preliminary data.</text>
</comment>
<comment type="catalytic activity">
    <reaction evidence="9 13">
        <text>cytidine + H2O + H(+) = uridine + NH4(+)</text>
        <dbReference type="Rhea" id="RHEA:16069"/>
        <dbReference type="ChEBI" id="CHEBI:15377"/>
        <dbReference type="ChEBI" id="CHEBI:15378"/>
        <dbReference type="ChEBI" id="CHEBI:16704"/>
        <dbReference type="ChEBI" id="CHEBI:17562"/>
        <dbReference type="ChEBI" id="CHEBI:28938"/>
        <dbReference type="EC" id="3.5.4.5"/>
    </reaction>
</comment>
<dbReference type="GO" id="GO:0008270">
    <property type="term" value="F:zinc ion binding"/>
    <property type="evidence" value="ECO:0007669"/>
    <property type="project" value="UniProtKB-UniRule"/>
</dbReference>
<dbReference type="FunFam" id="3.40.140.10:FF:000008">
    <property type="entry name" value="Cytidine deaminase"/>
    <property type="match status" value="1"/>
</dbReference>
<evidence type="ECO:0000256" key="11">
    <source>
        <dbReference type="PIRSR" id="PIRSR606262-2"/>
    </source>
</evidence>
<dbReference type="PANTHER" id="PTHR11644">
    <property type="entry name" value="CYTIDINE DEAMINASE"/>
    <property type="match status" value="1"/>
</dbReference>
<keyword evidence="16" id="KW-1185">Reference proteome</keyword>
<dbReference type="InParanoid" id="A0A507BD60"/>
<evidence type="ECO:0000313" key="16">
    <source>
        <dbReference type="Proteomes" id="UP000319257"/>
    </source>
</evidence>
<dbReference type="PROSITE" id="PS00903">
    <property type="entry name" value="CYT_DCMP_DEAMINASES_1"/>
    <property type="match status" value="1"/>
</dbReference>
<dbReference type="InterPro" id="IPR002125">
    <property type="entry name" value="CMP_dCMP_dom"/>
</dbReference>
<feature type="binding site" evidence="11">
    <location>
        <begin position="70"/>
        <end position="76"/>
    </location>
    <ligand>
        <name>substrate</name>
    </ligand>
</feature>
<dbReference type="FunCoup" id="A0A507BD60">
    <property type="interactions" value="145"/>
</dbReference>
<evidence type="ECO:0000256" key="2">
    <source>
        <dbReference type="ARBA" id="ARBA00003949"/>
    </source>
</evidence>
<dbReference type="InterPro" id="IPR050202">
    <property type="entry name" value="Cyt/Deoxycyt_deaminase"/>
</dbReference>
<evidence type="ECO:0000259" key="14">
    <source>
        <dbReference type="PROSITE" id="PS51747"/>
    </source>
</evidence>
<dbReference type="Gene3D" id="3.40.140.10">
    <property type="entry name" value="Cytidine Deaminase, domain 2"/>
    <property type="match status" value="1"/>
</dbReference>
<feature type="binding site" evidence="12">
    <location>
        <position position="114"/>
    </location>
    <ligand>
        <name>Zn(2+)</name>
        <dbReference type="ChEBI" id="CHEBI:29105"/>
        <note>catalytic</note>
    </ligand>
</feature>
<dbReference type="GO" id="GO:0072527">
    <property type="term" value="P:pyrimidine-containing compound metabolic process"/>
    <property type="evidence" value="ECO:0007669"/>
    <property type="project" value="UniProtKB-ARBA"/>
</dbReference>
<evidence type="ECO:0000256" key="8">
    <source>
        <dbReference type="ARBA" id="ARBA00032005"/>
    </source>
</evidence>
<dbReference type="EMBL" id="SKBQ01000016">
    <property type="protein sequence ID" value="TPX16614.1"/>
    <property type="molecule type" value="Genomic_DNA"/>
</dbReference>
<dbReference type="GeneID" id="41971002"/>
<feature type="active site" description="Proton donor" evidence="10">
    <location>
        <position position="83"/>
    </location>
</feature>
<dbReference type="InterPro" id="IPR006262">
    <property type="entry name" value="Cyt_deam_tetra"/>
</dbReference>
<evidence type="ECO:0000256" key="9">
    <source>
        <dbReference type="ARBA" id="ARBA00049558"/>
    </source>
</evidence>
<dbReference type="GO" id="GO:0004126">
    <property type="term" value="F:cytidine deaminase activity"/>
    <property type="evidence" value="ECO:0007669"/>
    <property type="project" value="UniProtKB-UniRule"/>
</dbReference>
<dbReference type="EC" id="3.5.4.5" evidence="4 13"/>
<comment type="function">
    <text evidence="2 13">This enzyme scavenges exogenous and endogenous cytidine and 2'-deoxycytidine for UMP synthesis.</text>
</comment>
<evidence type="ECO:0000313" key="15">
    <source>
        <dbReference type="EMBL" id="TPX16614.1"/>
    </source>
</evidence>
<evidence type="ECO:0000256" key="4">
    <source>
        <dbReference type="ARBA" id="ARBA00012783"/>
    </source>
</evidence>
<dbReference type="GO" id="GO:0005829">
    <property type="term" value="C:cytosol"/>
    <property type="evidence" value="ECO:0007669"/>
    <property type="project" value="TreeGrafter"/>
</dbReference>
<feature type="domain" description="CMP/dCMP-type deaminase" evidence="14">
    <location>
        <begin position="29"/>
        <end position="150"/>
    </location>
</feature>